<evidence type="ECO:0000313" key="3">
    <source>
        <dbReference type="Proteomes" id="UP000827549"/>
    </source>
</evidence>
<accession>A0AAF1BMN4</accession>
<dbReference type="EMBL" id="CP086714">
    <property type="protein sequence ID" value="WOO76903.1"/>
    <property type="molecule type" value="Genomic_DNA"/>
</dbReference>
<evidence type="ECO:0000256" key="1">
    <source>
        <dbReference type="SAM" id="MobiDB-lite"/>
    </source>
</evidence>
<gene>
    <name evidence="2" type="ORF">LOC62_01G000516</name>
</gene>
<keyword evidence="3" id="KW-1185">Reference proteome</keyword>
<reference evidence="2" key="1">
    <citation type="submission" date="2023-10" db="EMBL/GenBank/DDBJ databases">
        <authorList>
            <person name="Noh H."/>
        </authorList>
    </citation>
    <scope>NUCLEOTIDE SEQUENCE</scope>
    <source>
        <strain evidence="2">DUCC4014</strain>
    </source>
</reference>
<proteinExistence type="predicted"/>
<dbReference type="Proteomes" id="UP000827549">
    <property type="component" value="Chromosome 1"/>
</dbReference>
<name>A0AAF1BMN4_9TREE</name>
<feature type="region of interest" description="Disordered" evidence="1">
    <location>
        <begin position="58"/>
        <end position="77"/>
    </location>
</feature>
<dbReference type="AlphaFoldDB" id="A0AAF1BMN4"/>
<dbReference type="RefSeq" id="XP_062622935.1">
    <property type="nucleotide sequence ID" value="XM_062766951.1"/>
</dbReference>
<evidence type="ECO:0000313" key="2">
    <source>
        <dbReference type="EMBL" id="WOO76903.1"/>
    </source>
</evidence>
<organism evidence="2 3">
    <name type="scientific">Vanrija pseudolonga</name>
    <dbReference type="NCBI Taxonomy" id="143232"/>
    <lineage>
        <taxon>Eukaryota</taxon>
        <taxon>Fungi</taxon>
        <taxon>Dikarya</taxon>
        <taxon>Basidiomycota</taxon>
        <taxon>Agaricomycotina</taxon>
        <taxon>Tremellomycetes</taxon>
        <taxon>Trichosporonales</taxon>
        <taxon>Trichosporonaceae</taxon>
        <taxon>Vanrija</taxon>
    </lineage>
</organism>
<dbReference type="GeneID" id="87803774"/>
<sequence length="77" mass="8119">MAGCTAEPVELLATLRLRAVVEEAGEQAGQGLEVSERESALPTIGAMLFRACRTPSAQTQPARPFVDAGSKATFDEI</sequence>
<protein>
    <submittedName>
        <fullName evidence="2">Uncharacterized protein</fullName>
    </submittedName>
</protein>